<dbReference type="EMBL" id="CP058322">
    <property type="protein sequence ID" value="QLD27846.1"/>
    <property type="molecule type" value="Genomic_DNA"/>
</dbReference>
<dbReference type="AlphaFoldDB" id="A0A7H8XS76"/>
<evidence type="ECO:0000313" key="1">
    <source>
        <dbReference type="EMBL" id="QLD27846.1"/>
    </source>
</evidence>
<name>A0A7H8XS76_9ACTN</name>
<gene>
    <name evidence="1" type="ORF">HXZ27_29535</name>
</gene>
<proteinExistence type="predicted"/>
<protein>
    <submittedName>
        <fullName evidence="1">Uncharacterized protein</fullName>
    </submittedName>
</protein>
<organism evidence="1 2">
    <name type="scientific">Micromonospora carbonacea</name>
    <dbReference type="NCBI Taxonomy" id="47853"/>
    <lineage>
        <taxon>Bacteria</taxon>
        <taxon>Bacillati</taxon>
        <taxon>Actinomycetota</taxon>
        <taxon>Actinomycetes</taxon>
        <taxon>Micromonosporales</taxon>
        <taxon>Micromonosporaceae</taxon>
        <taxon>Micromonospora</taxon>
    </lineage>
</organism>
<sequence length="138" mass="14423">MLCTHIRNGSRSATLAAFPSVTPAWDLLTAVAELGVDVGPYLAGFADGPGDGPARHLAEVIGSWSSGGSLPDGAEESMRRWLAGPTPVDVLWTAVGTSASPEVVAELTDAADAFAYLARRFARAAEHAHLLRGRQVSR</sequence>
<dbReference type="Proteomes" id="UP000509335">
    <property type="component" value="Chromosome"/>
</dbReference>
<accession>A0A7H8XS76</accession>
<evidence type="ECO:0000313" key="2">
    <source>
        <dbReference type="Proteomes" id="UP000509335"/>
    </source>
</evidence>
<reference evidence="1 2" key="1">
    <citation type="submission" date="2020-07" db="EMBL/GenBank/DDBJ databases">
        <title>A bifunctional nitrone conjugated secondary metabolite targeting the ribosome.</title>
        <authorList>
            <person name="Limbrick E.M."/>
            <person name="Graf M."/>
            <person name="Derewacz D.K."/>
            <person name="Nguyen F."/>
            <person name="Spraggins J.M."/>
            <person name="Wieland M."/>
            <person name="Ynigez-Gutierrez A.E."/>
            <person name="Reisman B.J."/>
            <person name="Zinshteyn B."/>
            <person name="McCulloch K."/>
            <person name="Iverson T.M."/>
            <person name="Green R."/>
            <person name="Wilson D.N."/>
            <person name="Bachmann B.O."/>
        </authorList>
    </citation>
    <scope>NUCLEOTIDE SEQUENCE [LARGE SCALE GENOMIC DNA]</scope>
    <source>
        <strain evidence="2">aurantiaca</strain>
    </source>
</reference>
<dbReference type="KEGG" id="mcab:HXZ27_29535"/>